<keyword evidence="2" id="KW-1185">Reference proteome</keyword>
<dbReference type="EMBL" id="JACDTQ010002713">
    <property type="protein sequence ID" value="KAF5916457.1"/>
    <property type="molecule type" value="Genomic_DNA"/>
</dbReference>
<dbReference type="Proteomes" id="UP000551758">
    <property type="component" value="Unassembled WGS sequence"/>
</dbReference>
<dbReference type="Gene3D" id="2.60.40.10">
    <property type="entry name" value="Immunoglobulins"/>
    <property type="match status" value="2"/>
</dbReference>
<dbReference type="AlphaFoldDB" id="A0A7J7EL92"/>
<comment type="caution">
    <text evidence="1">The sequence shown here is derived from an EMBL/GenBank/DDBJ whole genome shotgun (WGS) entry which is preliminary data.</text>
</comment>
<dbReference type="InterPro" id="IPR036179">
    <property type="entry name" value="Ig-like_dom_sf"/>
</dbReference>
<proteinExistence type="predicted"/>
<sequence>MEQELVRKPSGANQYYSPSVKERVTLVKHNLKMTDSLRAEDTAIYYSAKNAVKGSQCERRHKPLCRETGGAGLQGVPRTPGGAQHLQETSPRAGAVQVWGLQGNLKDVSTPRCSWSGPEVRKPGASVKYMQWVQQAPGQVLEWMGGIYPDDDDTSYAQNFQSRVTMTRDTSTSTAYI</sequence>
<dbReference type="InterPro" id="IPR013783">
    <property type="entry name" value="Ig-like_fold"/>
</dbReference>
<dbReference type="SUPFAM" id="SSF48726">
    <property type="entry name" value="Immunoglobulin"/>
    <property type="match status" value="2"/>
</dbReference>
<name>A0A7J7EL92_DICBM</name>
<evidence type="ECO:0000313" key="1">
    <source>
        <dbReference type="EMBL" id="KAF5916457.1"/>
    </source>
</evidence>
<evidence type="ECO:0000313" key="2">
    <source>
        <dbReference type="Proteomes" id="UP000551758"/>
    </source>
</evidence>
<dbReference type="InterPro" id="IPR050199">
    <property type="entry name" value="IgHV"/>
</dbReference>
<dbReference type="PANTHER" id="PTHR23266">
    <property type="entry name" value="IMMUNOGLOBULIN HEAVY CHAIN"/>
    <property type="match status" value="1"/>
</dbReference>
<protein>
    <submittedName>
        <fullName evidence="1">Uncharacterized protein</fullName>
    </submittedName>
</protein>
<reference evidence="1 2" key="1">
    <citation type="journal article" date="2020" name="Mol. Biol. Evol.">
        <title>Interspecific Gene Flow and the Evolution of Specialization in Black and White Rhinoceros.</title>
        <authorList>
            <person name="Moodley Y."/>
            <person name="Westbury M.V."/>
            <person name="Russo I.M."/>
            <person name="Gopalakrishnan S."/>
            <person name="Rakotoarivelo A."/>
            <person name="Olsen R.A."/>
            <person name="Prost S."/>
            <person name="Tunstall T."/>
            <person name="Ryder O.A."/>
            <person name="Dalen L."/>
            <person name="Bruford M.W."/>
        </authorList>
    </citation>
    <scope>NUCLEOTIDE SEQUENCE [LARGE SCALE GENOMIC DNA]</scope>
    <source>
        <strain evidence="1">SBR-YM</strain>
        <tissue evidence="1">Skin</tissue>
    </source>
</reference>
<organism evidence="1 2">
    <name type="scientific">Diceros bicornis minor</name>
    <name type="common">South-central black rhinoceros</name>
    <dbReference type="NCBI Taxonomy" id="77932"/>
    <lineage>
        <taxon>Eukaryota</taxon>
        <taxon>Metazoa</taxon>
        <taxon>Chordata</taxon>
        <taxon>Craniata</taxon>
        <taxon>Vertebrata</taxon>
        <taxon>Euteleostomi</taxon>
        <taxon>Mammalia</taxon>
        <taxon>Eutheria</taxon>
        <taxon>Laurasiatheria</taxon>
        <taxon>Perissodactyla</taxon>
        <taxon>Rhinocerotidae</taxon>
        <taxon>Diceros</taxon>
    </lineage>
</organism>
<accession>A0A7J7EL92</accession>
<gene>
    <name evidence="1" type="ORF">HPG69_006861</name>
</gene>